<evidence type="ECO:0000256" key="1">
    <source>
        <dbReference type="ARBA" id="ARBA00004141"/>
    </source>
</evidence>
<keyword evidence="4 6" id="KW-0472">Membrane</keyword>
<evidence type="ECO:0000256" key="6">
    <source>
        <dbReference type="SAM" id="Phobius"/>
    </source>
</evidence>
<dbReference type="EMBL" id="MWQO01000036">
    <property type="protein sequence ID" value="THD09718.1"/>
    <property type="molecule type" value="Genomic_DNA"/>
</dbReference>
<feature type="transmembrane region" description="Helical" evidence="6">
    <location>
        <begin position="325"/>
        <end position="345"/>
    </location>
</feature>
<evidence type="ECO:0000259" key="7">
    <source>
        <dbReference type="Pfam" id="PF06738"/>
    </source>
</evidence>
<dbReference type="InterPro" id="IPR051361">
    <property type="entry name" value="ThrE/Ser_Exporter"/>
</dbReference>
<comment type="subcellular location">
    <subcellularLocation>
        <location evidence="1">Membrane</location>
        <topology evidence="1">Multi-pass membrane protein</topology>
    </subcellularLocation>
</comment>
<feature type="transmembrane region" description="Helical" evidence="6">
    <location>
        <begin position="204"/>
        <end position="223"/>
    </location>
</feature>
<organism evidence="9 10">
    <name type="scientific">Metallibacterium scheffleri</name>
    <dbReference type="NCBI Taxonomy" id="993689"/>
    <lineage>
        <taxon>Bacteria</taxon>
        <taxon>Pseudomonadati</taxon>
        <taxon>Pseudomonadota</taxon>
        <taxon>Gammaproteobacteria</taxon>
        <taxon>Lysobacterales</taxon>
        <taxon>Rhodanobacteraceae</taxon>
        <taxon>Metallibacterium</taxon>
    </lineage>
</organism>
<feature type="transmembrane region" description="Helical" evidence="6">
    <location>
        <begin position="387"/>
        <end position="407"/>
    </location>
</feature>
<feature type="domain" description="Threonine/Serine exporter ThrE" evidence="8">
    <location>
        <begin position="284"/>
        <end position="404"/>
    </location>
</feature>
<feature type="transmembrane region" description="Helical" evidence="6">
    <location>
        <begin position="124"/>
        <end position="146"/>
    </location>
</feature>
<dbReference type="Proteomes" id="UP000307749">
    <property type="component" value="Unassembled WGS sequence"/>
</dbReference>
<sequence length="413" mass="43335">MSAHRSPFNTRVAFVVETARRLHQYGTAAPRLEMAVSRMGERLGLRIEVWSSPTAIILSASTLDATNAAALAEVTQVMRLPPGDVDLARLCRVDRIADEVIAGTLDVEDGFRQLRALTEPRPRWWWPLSVAAFGIAAAMVAVLLHGAWVDQLAAGVIGIVIGQVTVSSAGHPRMAVASEAIAALLATLIAGAIGAFIVPLALKTVVISGLIVLMPGLALTNAVREISTQHLVSGTARLAGALSSLLKLTFGTLAGAQILDLLGWHALGAPLAAAPNWIEFPALLLGSAAFGVLFQTAPRDWPLVMGAAIIGYLSTRMGTGLYGPSFGVFVGGLIIAALSNLYARYRHRPGALLREPGIILLVPGAVGFRSVSLLLERNVHIGTDAAVLLISLLVALVAGLLFGDLLIGPRRSL</sequence>
<evidence type="ECO:0000256" key="2">
    <source>
        <dbReference type="ARBA" id="ARBA00022692"/>
    </source>
</evidence>
<evidence type="ECO:0000256" key="5">
    <source>
        <dbReference type="ARBA" id="ARBA00034125"/>
    </source>
</evidence>
<keyword evidence="10" id="KW-1185">Reference proteome</keyword>
<evidence type="ECO:0000313" key="10">
    <source>
        <dbReference type="Proteomes" id="UP000307749"/>
    </source>
</evidence>
<dbReference type="GO" id="GO:0022857">
    <property type="term" value="F:transmembrane transporter activity"/>
    <property type="evidence" value="ECO:0007669"/>
    <property type="project" value="InterPro"/>
</dbReference>
<feature type="domain" description="Threonine/serine exporter-like N-terminal" evidence="7">
    <location>
        <begin position="14"/>
        <end position="258"/>
    </location>
</feature>
<dbReference type="STRING" id="993689.GCA_002077135_01348"/>
<dbReference type="AlphaFoldDB" id="A0A4S3KMQ9"/>
<name>A0A4S3KMQ9_9GAMM</name>
<dbReference type="InterPro" id="IPR010619">
    <property type="entry name" value="ThrE-like_N"/>
</dbReference>
<evidence type="ECO:0000256" key="4">
    <source>
        <dbReference type="ARBA" id="ARBA00023136"/>
    </source>
</evidence>
<dbReference type="InterPro" id="IPR024528">
    <property type="entry name" value="ThrE_2"/>
</dbReference>
<feature type="transmembrane region" description="Helical" evidence="6">
    <location>
        <begin position="152"/>
        <end position="169"/>
    </location>
</feature>
<evidence type="ECO:0000259" key="8">
    <source>
        <dbReference type="Pfam" id="PF12821"/>
    </source>
</evidence>
<proteinExistence type="inferred from homology"/>
<dbReference type="OrthoDB" id="1490274at2"/>
<feature type="transmembrane region" description="Helical" evidence="6">
    <location>
        <begin position="181"/>
        <end position="198"/>
    </location>
</feature>
<dbReference type="Pfam" id="PF06738">
    <property type="entry name" value="ThrE"/>
    <property type="match status" value="1"/>
</dbReference>
<protein>
    <recommendedName>
        <fullName evidence="11">Threonine/serine exporter-like N-terminal domain-containing protein</fullName>
    </recommendedName>
</protein>
<feature type="transmembrane region" description="Helical" evidence="6">
    <location>
        <begin position="357"/>
        <end position="375"/>
    </location>
</feature>
<comment type="similarity">
    <text evidence="5">Belongs to the ThrE exporter (TC 2.A.79) family.</text>
</comment>
<feature type="transmembrane region" description="Helical" evidence="6">
    <location>
        <begin position="244"/>
        <end position="265"/>
    </location>
</feature>
<gene>
    <name evidence="9" type="ORF">B1806_10340</name>
</gene>
<reference evidence="9 10" key="1">
    <citation type="submission" date="2017-02" db="EMBL/GenBank/DDBJ databases">
        <title>Whole genome sequencing of Metallibacterium scheffleri DSM 24874 (T).</title>
        <authorList>
            <person name="Kumar S."/>
            <person name="Patil P."/>
            <person name="Patil P.B."/>
        </authorList>
    </citation>
    <scope>NUCLEOTIDE SEQUENCE [LARGE SCALE GENOMIC DNA]</scope>
    <source>
        <strain evidence="9 10">DSM 24874</strain>
    </source>
</reference>
<evidence type="ECO:0000256" key="3">
    <source>
        <dbReference type="ARBA" id="ARBA00022989"/>
    </source>
</evidence>
<evidence type="ECO:0000313" key="9">
    <source>
        <dbReference type="EMBL" id="THD09718.1"/>
    </source>
</evidence>
<dbReference type="PANTHER" id="PTHR31082">
    <property type="entry name" value="PHEROMONE-REGULATED MEMBRANE PROTEIN 10"/>
    <property type="match status" value="1"/>
</dbReference>
<comment type="caution">
    <text evidence="9">The sequence shown here is derived from an EMBL/GenBank/DDBJ whole genome shotgun (WGS) entry which is preliminary data.</text>
</comment>
<accession>A0A4S3KMQ9</accession>
<dbReference type="RefSeq" id="WP_081126645.1">
    <property type="nucleotide sequence ID" value="NZ_LDOS01000001.1"/>
</dbReference>
<evidence type="ECO:0008006" key="11">
    <source>
        <dbReference type="Google" id="ProtNLM"/>
    </source>
</evidence>
<keyword evidence="2 6" id="KW-0812">Transmembrane</keyword>
<dbReference type="Pfam" id="PF12821">
    <property type="entry name" value="ThrE_2"/>
    <property type="match status" value="1"/>
</dbReference>
<keyword evidence="3 6" id="KW-1133">Transmembrane helix</keyword>
<dbReference type="GO" id="GO:0016020">
    <property type="term" value="C:membrane"/>
    <property type="evidence" value="ECO:0007669"/>
    <property type="project" value="UniProtKB-SubCell"/>
</dbReference>
<dbReference type="PANTHER" id="PTHR31082:SF4">
    <property type="entry name" value="PHEROMONE-REGULATED MEMBRANE PROTEIN 10"/>
    <property type="match status" value="1"/>
</dbReference>